<gene>
    <name evidence="2" type="ORF">A4U43_C04F25130</name>
</gene>
<dbReference type="OMA" id="IIRRGFX"/>
<dbReference type="PANTHER" id="PTHR24015:SF548">
    <property type="entry name" value="OS08G0340900 PROTEIN"/>
    <property type="match status" value="1"/>
</dbReference>
<dbReference type="Gene3D" id="1.25.40.10">
    <property type="entry name" value="Tetratricopeptide repeat domain"/>
    <property type="match status" value="1"/>
</dbReference>
<sequence length="79" mass="8440">VFDQMPKKDIISWASLISAYCSNRSPGSALSVFLDLLSDENSLTPNEFTVAAVIKSCALLADEKLSGALHGYVITNGFS</sequence>
<protein>
    <recommendedName>
        <fullName evidence="4">Pentatricopeptide repeat-containing protein</fullName>
    </recommendedName>
</protein>
<evidence type="ECO:0000313" key="3">
    <source>
        <dbReference type="Proteomes" id="UP000243459"/>
    </source>
</evidence>
<dbReference type="PANTHER" id="PTHR24015">
    <property type="entry name" value="OS07G0578800 PROTEIN-RELATED"/>
    <property type="match status" value="1"/>
</dbReference>
<feature type="non-terminal residue" evidence="2">
    <location>
        <position position="79"/>
    </location>
</feature>
<keyword evidence="3" id="KW-1185">Reference proteome</keyword>
<dbReference type="AlphaFoldDB" id="A0A5P1F3G9"/>
<accession>A0A5P1F3G9</accession>
<evidence type="ECO:0000256" key="1">
    <source>
        <dbReference type="ARBA" id="ARBA00022737"/>
    </source>
</evidence>
<evidence type="ECO:0008006" key="4">
    <source>
        <dbReference type="Google" id="ProtNLM"/>
    </source>
</evidence>
<dbReference type="Gramene" id="ONK72936">
    <property type="protein sequence ID" value="ONK72936"/>
    <property type="gene ID" value="A4U43_C04F25130"/>
</dbReference>
<dbReference type="EMBL" id="CM007384">
    <property type="protein sequence ID" value="ONK72936.1"/>
    <property type="molecule type" value="Genomic_DNA"/>
</dbReference>
<dbReference type="InterPro" id="IPR011990">
    <property type="entry name" value="TPR-like_helical_dom_sf"/>
</dbReference>
<feature type="non-terminal residue" evidence="2">
    <location>
        <position position="1"/>
    </location>
</feature>
<evidence type="ECO:0000313" key="2">
    <source>
        <dbReference type="EMBL" id="ONK72936.1"/>
    </source>
</evidence>
<proteinExistence type="predicted"/>
<dbReference type="Proteomes" id="UP000243459">
    <property type="component" value="Chromosome 4"/>
</dbReference>
<organism evidence="2 3">
    <name type="scientific">Asparagus officinalis</name>
    <name type="common">Garden asparagus</name>
    <dbReference type="NCBI Taxonomy" id="4686"/>
    <lineage>
        <taxon>Eukaryota</taxon>
        <taxon>Viridiplantae</taxon>
        <taxon>Streptophyta</taxon>
        <taxon>Embryophyta</taxon>
        <taxon>Tracheophyta</taxon>
        <taxon>Spermatophyta</taxon>
        <taxon>Magnoliopsida</taxon>
        <taxon>Liliopsida</taxon>
        <taxon>Asparagales</taxon>
        <taxon>Asparagaceae</taxon>
        <taxon>Asparagoideae</taxon>
        <taxon>Asparagus</taxon>
    </lineage>
</organism>
<dbReference type="GO" id="GO:0009451">
    <property type="term" value="P:RNA modification"/>
    <property type="evidence" value="ECO:0007669"/>
    <property type="project" value="InterPro"/>
</dbReference>
<dbReference type="GO" id="GO:0003723">
    <property type="term" value="F:RNA binding"/>
    <property type="evidence" value="ECO:0007669"/>
    <property type="project" value="InterPro"/>
</dbReference>
<reference evidence="3" key="1">
    <citation type="journal article" date="2017" name="Nat. Commun.">
        <title>The asparagus genome sheds light on the origin and evolution of a young Y chromosome.</title>
        <authorList>
            <person name="Harkess A."/>
            <person name="Zhou J."/>
            <person name="Xu C."/>
            <person name="Bowers J.E."/>
            <person name="Van der Hulst R."/>
            <person name="Ayyampalayam S."/>
            <person name="Mercati F."/>
            <person name="Riccardi P."/>
            <person name="McKain M.R."/>
            <person name="Kakrana A."/>
            <person name="Tang H."/>
            <person name="Ray J."/>
            <person name="Groenendijk J."/>
            <person name="Arikit S."/>
            <person name="Mathioni S.M."/>
            <person name="Nakano M."/>
            <person name="Shan H."/>
            <person name="Telgmann-Rauber A."/>
            <person name="Kanno A."/>
            <person name="Yue Z."/>
            <person name="Chen H."/>
            <person name="Li W."/>
            <person name="Chen Y."/>
            <person name="Xu X."/>
            <person name="Zhang Y."/>
            <person name="Luo S."/>
            <person name="Chen H."/>
            <person name="Gao J."/>
            <person name="Mao Z."/>
            <person name="Pires J.C."/>
            <person name="Luo M."/>
            <person name="Kudrna D."/>
            <person name="Wing R.A."/>
            <person name="Meyers B.C."/>
            <person name="Yi K."/>
            <person name="Kong H."/>
            <person name="Lavrijsen P."/>
            <person name="Sunseri F."/>
            <person name="Falavigna A."/>
            <person name="Ye Y."/>
            <person name="Leebens-Mack J.H."/>
            <person name="Chen G."/>
        </authorList>
    </citation>
    <scope>NUCLEOTIDE SEQUENCE [LARGE SCALE GENOMIC DNA]</scope>
    <source>
        <strain evidence="3">cv. DH0086</strain>
    </source>
</reference>
<name>A0A5P1F3G9_ASPOF</name>
<dbReference type="NCBIfam" id="TIGR00756">
    <property type="entry name" value="PPR"/>
    <property type="match status" value="1"/>
</dbReference>
<dbReference type="InterPro" id="IPR046960">
    <property type="entry name" value="PPR_At4g14850-like_plant"/>
</dbReference>
<dbReference type="InterPro" id="IPR002885">
    <property type="entry name" value="PPR_rpt"/>
</dbReference>
<keyword evidence="1" id="KW-0677">Repeat</keyword>